<dbReference type="InterPro" id="IPR036165">
    <property type="entry name" value="YefM-like_sf"/>
</dbReference>
<reference evidence="3" key="1">
    <citation type="journal article" date="2019" name="Int. J. Syst. Evol. Microbiol.">
        <title>The Global Catalogue of Microorganisms (GCM) 10K type strain sequencing project: providing services to taxonomists for standard genome sequencing and annotation.</title>
        <authorList>
            <consortium name="The Broad Institute Genomics Platform"/>
            <consortium name="The Broad Institute Genome Sequencing Center for Infectious Disease"/>
            <person name="Wu L."/>
            <person name="Ma J."/>
        </authorList>
    </citation>
    <scope>NUCLEOTIDE SEQUENCE [LARGE SCALE GENOMIC DNA]</scope>
    <source>
        <strain evidence="3">CCM 8908</strain>
    </source>
</reference>
<evidence type="ECO:0000256" key="1">
    <source>
        <dbReference type="ARBA" id="ARBA00009981"/>
    </source>
</evidence>
<proteinExistence type="inferred from homology"/>
<evidence type="ECO:0000313" key="3">
    <source>
        <dbReference type="Proteomes" id="UP001596283"/>
    </source>
</evidence>
<accession>A0ABW1TEG7</accession>
<dbReference type="EMBL" id="JBHSSI010000022">
    <property type="protein sequence ID" value="MFC6259800.1"/>
    <property type="molecule type" value="Genomic_DNA"/>
</dbReference>
<keyword evidence="3" id="KW-1185">Reference proteome</keyword>
<dbReference type="SUPFAM" id="SSF143120">
    <property type="entry name" value="YefM-like"/>
    <property type="match status" value="1"/>
</dbReference>
<protein>
    <submittedName>
        <fullName evidence="2">Type II toxin-antitoxin system prevent-host-death family antitoxin</fullName>
    </submittedName>
</protein>
<evidence type="ECO:0000313" key="2">
    <source>
        <dbReference type="EMBL" id="MFC6259800.1"/>
    </source>
</evidence>
<comment type="caution">
    <text evidence="2">The sequence shown here is derived from an EMBL/GenBank/DDBJ whole genome shotgun (WGS) entry which is preliminary data.</text>
</comment>
<organism evidence="2 3">
    <name type="scientific">Levilactobacillus fujinensis</name>
    <dbReference type="NCBI Taxonomy" id="2486024"/>
    <lineage>
        <taxon>Bacteria</taxon>
        <taxon>Bacillati</taxon>
        <taxon>Bacillota</taxon>
        <taxon>Bacilli</taxon>
        <taxon>Lactobacillales</taxon>
        <taxon>Lactobacillaceae</taxon>
        <taxon>Levilactobacillus</taxon>
    </lineage>
</organism>
<sequence length="64" mass="7159">MAKSNRNGLSLFLGAKNNVVVLSVAKYDTLAETPEISANTYLMAQIRRSEQQFSRGEFKAHELN</sequence>
<comment type="similarity">
    <text evidence="1">Belongs to the phD/YefM antitoxin family.</text>
</comment>
<name>A0ABW1TEG7_9LACO</name>
<dbReference type="RefSeq" id="WP_125685517.1">
    <property type="nucleotide sequence ID" value="NZ_JBHSSI010000022.1"/>
</dbReference>
<gene>
    <name evidence="2" type="ORF">ACFP1C_02470</name>
</gene>
<dbReference type="Proteomes" id="UP001596283">
    <property type="component" value="Unassembled WGS sequence"/>
</dbReference>